<keyword evidence="2 5" id="KW-0732">Signal</keyword>
<evidence type="ECO:0000256" key="4">
    <source>
        <dbReference type="ARBA" id="ARBA00023180"/>
    </source>
</evidence>
<dbReference type="Proteomes" id="UP000002051">
    <property type="component" value="Chromosome 6"/>
</dbReference>
<gene>
    <name evidence="8" type="primary">11428434</name>
    <name evidence="6" type="ordered locus">MTR_6g007090</name>
    <name evidence="7" type="ORF">MtrunA17_Chr6g0450701</name>
</gene>
<organism evidence="6 9">
    <name type="scientific">Medicago truncatula</name>
    <name type="common">Barrel medic</name>
    <name type="synonym">Medicago tribuloides</name>
    <dbReference type="NCBI Taxonomy" id="3880"/>
    <lineage>
        <taxon>Eukaryota</taxon>
        <taxon>Viridiplantae</taxon>
        <taxon>Streptophyta</taxon>
        <taxon>Embryophyta</taxon>
        <taxon>Tracheophyta</taxon>
        <taxon>Spermatophyta</taxon>
        <taxon>Magnoliopsida</taxon>
        <taxon>eudicotyledons</taxon>
        <taxon>Gunneridae</taxon>
        <taxon>Pentapetalae</taxon>
        <taxon>rosids</taxon>
        <taxon>fabids</taxon>
        <taxon>Fabales</taxon>
        <taxon>Fabaceae</taxon>
        <taxon>Papilionoideae</taxon>
        <taxon>50 kb inversion clade</taxon>
        <taxon>NPAAA clade</taxon>
        <taxon>Hologalegina</taxon>
        <taxon>IRL clade</taxon>
        <taxon>Trifolieae</taxon>
        <taxon>Medicago</taxon>
    </lineage>
</organism>
<keyword evidence="4" id="KW-0325">Glycoprotein</keyword>
<dbReference type="Gramene" id="rna34040">
    <property type="protein sequence ID" value="RHN49818.1"/>
    <property type="gene ID" value="gene34040"/>
</dbReference>
<evidence type="ECO:0000256" key="2">
    <source>
        <dbReference type="ARBA" id="ARBA00022729"/>
    </source>
</evidence>
<dbReference type="GO" id="GO:0004560">
    <property type="term" value="F:alpha-L-fucosidase activity"/>
    <property type="evidence" value="ECO:0007669"/>
    <property type="project" value="UniProtKB-EC"/>
</dbReference>
<dbReference type="Pfam" id="PF00657">
    <property type="entry name" value="Lipase_GDSL"/>
    <property type="match status" value="1"/>
</dbReference>
<dbReference type="PANTHER" id="PTHR22835:SF555">
    <property type="entry name" value="GDSL-LIKE LIPASE_ACYLHYDROLASE"/>
    <property type="match status" value="1"/>
</dbReference>
<dbReference type="KEGG" id="mtr:11428434"/>
<dbReference type="InterPro" id="IPR035669">
    <property type="entry name" value="SGNH_plant_lipase-like"/>
</dbReference>
<dbReference type="PANTHER" id="PTHR22835">
    <property type="entry name" value="ZINC FINGER FYVE DOMAIN CONTAINING PROTEIN"/>
    <property type="match status" value="1"/>
</dbReference>
<reference evidence="6 9" key="2">
    <citation type="journal article" date="2014" name="BMC Genomics">
        <title>An improved genome release (version Mt4.0) for the model legume Medicago truncatula.</title>
        <authorList>
            <person name="Tang H."/>
            <person name="Krishnakumar V."/>
            <person name="Bidwell S."/>
            <person name="Rosen B."/>
            <person name="Chan A."/>
            <person name="Zhou S."/>
            <person name="Gentzbittel L."/>
            <person name="Childs K.L."/>
            <person name="Yandell M."/>
            <person name="Gundlach H."/>
            <person name="Mayer K.F."/>
            <person name="Schwartz D.C."/>
            <person name="Town C.D."/>
        </authorList>
    </citation>
    <scope>GENOME REANNOTATION</scope>
    <source>
        <strain evidence="6">A17</strain>
        <strain evidence="8 9">cv. Jemalong A17</strain>
    </source>
</reference>
<keyword evidence="7" id="KW-0326">Glycosidase</keyword>
<comment type="similarity">
    <text evidence="1">Belongs to the 'GDSL' lipolytic enzyme family.</text>
</comment>
<dbReference type="CDD" id="cd01837">
    <property type="entry name" value="SGNH_plant_lipase_like"/>
    <property type="match status" value="1"/>
</dbReference>
<keyword evidence="3 7" id="KW-0378">Hydrolase</keyword>
<proteinExistence type="inferred from homology"/>
<dbReference type="Gene3D" id="3.40.50.1110">
    <property type="entry name" value="SGNH hydrolase"/>
    <property type="match status" value="1"/>
</dbReference>
<evidence type="ECO:0000256" key="3">
    <source>
        <dbReference type="ARBA" id="ARBA00022801"/>
    </source>
</evidence>
<evidence type="ECO:0000313" key="9">
    <source>
        <dbReference type="Proteomes" id="UP000002051"/>
    </source>
</evidence>
<feature type="chain" id="PRO_5014573656" evidence="5">
    <location>
        <begin position="27"/>
        <end position="378"/>
    </location>
</feature>
<keyword evidence="9" id="KW-1185">Reference proteome</keyword>
<dbReference type="HOGENOM" id="CLU_015101_2_0_1"/>
<dbReference type="PaxDb" id="3880-AES74514"/>
<dbReference type="InterPro" id="IPR036514">
    <property type="entry name" value="SGNH_hydro_sf"/>
</dbReference>
<dbReference type="ExpressionAtlas" id="G7KIS4">
    <property type="expression patterns" value="differential"/>
</dbReference>
<accession>G7KIS4</accession>
<reference evidence="7" key="5">
    <citation type="journal article" date="2018" name="Nat. Plants">
        <title>Whole-genome landscape of Medicago truncatula symbiotic genes.</title>
        <authorList>
            <person name="Pecrix Y."/>
            <person name="Gamas P."/>
            <person name="Carrere S."/>
        </authorList>
    </citation>
    <scope>NUCLEOTIDE SEQUENCE</scope>
    <source>
        <tissue evidence="7">Leaves</tissue>
    </source>
</reference>
<dbReference type="EC" id="3.2.1.51" evidence="7"/>
<dbReference type="GO" id="GO:0016788">
    <property type="term" value="F:hydrolase activity, acting on ester bonds"/>
    <property type="evidence" value="ECO:0007669"/>
    <property type="project" value="InterPro"/>
</dbReference>
<dbReference type="OMA" id="MNFCCGS"/>
<evidence type="ECO:0000313" key="10">
    <source>
        <dbReference type="Proteomes" id="UP000265566"/>
    </source>
</evidence>
<protein>
    <submittedName>
        <fullName evidence="6">GDSL-like lipase/acylhydrolase</fullName>
    </submittedName>
    <submittedName>
        <fullName evidence="7">Putative alpha-L-fucosidase</fullName>
        <ecNumber evidence="7">3.2.1.51</ecNumber>
    </submittedName>
</protein>
<dbReference type="eggNOG" id="ENOG502QQSM">
    <property type="taxonomic scope" value="Eukaryota"/>
</dbReference>
<dbReference type="Proteomes" id="UP000265566">
    <property type="component" value="Chromosome 6"/>
</dbReference>
<dbReference type="AlphaFoldDB" id="G7KIS4"/>
<evidence type="ECO:0000313" key="7">
    <source>
        <dbReference type="EMBL" id="RHN49818.1"/>
    </source>
</evidence>
<dbReference type="OrthoDB" id="1600564at2759"/>
<dbReference type="EnsemblPlants" id="AES74514">
    <property type="protein sequence ID" value="AES74514"/>
    <property type="gene ID" value="MTR_6g007090"/>
</dbReference>
<dbReference type="InterPro" id="IPR001087">
    <property type="entry name" value="GDSL"/>
</dbReference>
<evidence type="ECO:0000256" key="1">
    <source>
        <dbReference type="ARBA" id="ARBA00008668"/>
    </source>
</evidence>
<evidence type="ECO:0000313" key="8">
    <source>
        <dbReference type="EnsemblPlants" id="AES74514"/>
    </source>
</evidence>
<reference evidence="8" key="3">
    <citation type="submission" date="2015-04" db="UniProtKB">
        <authorList>
            <consortium name="EnsemblPlants"/>
        </authorList>
    </citation>
    <scope>IDENTIFICATION</scope>
    <source>
        <strain evidence="8">cv. Jemalong A17</strain>
    </source>
</reference>
<evidence type="ECO:0000256" key="5">
    <source>
        <dbReference type="SAM" id="SignalP"/>
    </source>
</evidence>
<dbReference type="EMBL" id="CM001222">
    <property type="protein sequence ID" value="AES74514.1"/>
    <property type="molecule type" value="Genomic_DNA"/>
</dbReference>
<dbReference type="EMBL" id="PSQE01000006">
    <property type="protein sequence ID" value="RHN49818.1"/>
    <property type="molecule type" value="Genomic_DNA"/>
</dbReference>
<reference evidence="10" key="4">
    <citation type="journal article" date="2018" name="Nat. Plants">
        <title>Whole-genome landscape of Medicago truncatula symbiotic genes.</title>
        <authorList>
            <person name="Pecrix Y."/>
            <person name="Staton S.E."/>
            <person name="Sallet E."/>
            <person name="Lelandais-Briere C."/>
            <person name="Moreau S."/>
            <person name="Carrere S."/>
            <person name="Blein T."/>
            <person name="Jardinaud M.F."/>
            <person name="Latrasse D."/>
            <person name="Zouine M."/>
            <person name="Zahm M."/>
            <person name="Kreplak J."/>
            <person name="Mayjonade B."/>
            <person name="Satge C."/>
            <person name="Perez M."/>
            <person name="Cauet S."/>
            <person name="Marande W."/>
            <person name="Chantry-Darmon C."/>
            <person name="Lopez-Roques C."/>
            <person name="Bouchez O."/>
            <person name="Berard A."/>
            <person name="Debelle F."/>
            <person name="Munos S."/>
            <person name="Bendahmane A."/>
            <person name="Berges H."/>
            <person name="Niebel A."/>
            <person name="Buitink J."/>
            <person name="Frugier F."/>
            <person name="Benhamed M."/>
            <person name="Crespi M."/>
            <person name="Gouzy J."/>
            <person name="Gamas P."/>
        </authorList>
    </citation>
    <scope>NUCLEOTIDE SEQUENCE [LARGE SCALE GENOMIC DNA]</scope>
    <source>
        <strain evidence="10">cv. Jemalong A17</strain>
    </source>
</reference>
<reference evidence="6 9" key="1">
    <citation type="journal article" date="2011" name="Nature">
        <title>The Medicago genome provides insight into the evolution of rhizobial symbioses.</title>
        <authorList>
            <person name="Young N.D."/>
            <person name="Debelle F."/>
            <person name="Oldroyd G.E."/>
            <person name="Geurts R."/>
            <person name="Cannon S.B."/>
            <person name="Udvardi M.K."/>
            <person name="Benedito V.A."/>
            <person name="Mayer K.F."/>
            <person name="Gouzy J."/>
            <person name="Schoof H."/>
            <person name="Van de Peer Y."/>
            <person name="Proost S."/>
            <person name="Cook D.R."/>
            <person name="Meyers B.C."/>
            <person name="Spannagl M."/>
            <person name="Cheung F."/>
            <person name="De Mita S."/>
            <person name="Krishnakumar V."/>
            <person name="Gundlach H."/>
            <person name="Zhou S."/>
            <person name="Mudge J."/>
            <person name="Bharti A.K."/>
            <person name="Murray J.D."/>
            <person name="Naoumkina M.A."/>
            <person name="Rosen B."/>
            <person name="Silverstein K.A."/>
            <person name="Tang H."/>
            <person name="Rombauts S."/>
            <person name="Zhao P.X."/>
            <person name="Zhou P."/>
            <person name="Barbe V."/>
            <person name="Bardou P."/>
            <person name="Bechner M."/>
            <person name="Bellec A."/>
            <person name="Berger A."/>
            <person name="Berges H."/>
            <person name="Bidwell S."/>
            <person name="Bisseling T."/>
            <person name="Choisne N."/>
            <person name="Couloux A."/>
            <person name="Denny R."/>
            <person name="Deshpande S."/>
            <person name="Dai X."/>
            <person name="Doyle J.J."/>
            <person name="Dudez A.M."/>
            <person name="Farmer A.D."/>
            <person name="Fouteau S."/>
            <person name="Franken C."/>
            <person name="Gibelin C."/>
            <person name="Gish J."/>
            <person name="Goldstein S."/>
            <person name="Gonzalez A.J."/>
            <person name="Green P.J."/>
            <person name="Hallab A."/>
            <person name="Hartog M."/>
            <person name="Hua A."/>
            <person name="Humphray S.J."/>
            <person name="Jeong D.H."/>
            <person name="Jing Y."/>
            <person name="Jocker A."/>
            <person name="Kenton S.M."/>
            <person name="Kim D.J."/>
            <person name="Klee K."/>
            <person name="Lai H."/>
            <person name="Lang C."/>
            <person name="Lin S."/>
            <person name="Macmil S.L."/>
            <person name="Magdelenat G."/>
            <person name="Matthews L."/>
            <person name="McCorrison J."/>
            <person name="Monaghan E.L."/>
            <person name="Mun J.H."/>
            <person name="Najar F.Z."/>
            <person name="Nicholson C."/>
            <person name="Noirot C."/>
            <person name="O'Bleness M."/>
            <person name="Paule C.R."/>
            <person name="Poulain J."/>
            <person name="Prion F."/>
            <person name="Qin B."/>
            <person name="Qu C."/>
            <person name="Retzel E.F."/>
            <person name="Riddle C."/>
            <person name="Sallet E."/>
            <person name="Samain S."/>
            <person name="Samson N."/>
            <person name="Sanders I."/>
            <person name="Saurat O."/>
            <person name="Scarpelli C."/>
            <person name="Schiex T."/>
            <person name="Segurens B."/>
            <person name="Severin A.J."/>
            <person name="Sherrier D.J."/>
            <person name="Shi R."/>
            <person name="Sims S."/>
            <person name="Singer S.R."/>
            <person name="Sinharoy S."/>
            <person name="Sterck L."/>
            <person name="Viollet A."/>
            <person name="Wang B.B."/>
            <person name="Wang K."/>
            <person name="Wang M."/>
            <person name="Wang X."/>
            <person name="Warfsmann J."/>
            <person name="Weissenbach J."/>
            <person name="White D.D."/>
            <person name="White J.D."/>
            <person name="Wiley G.B."/>
            <person name="Wincker P."/>
            <person name="Xing Y."/>
            <person name="Yang L."/>
            <person name="Yao Z."/>
            <person name="Ying F."/>
            <person name="Zhai J."/>
            <person name="Zhou L."/>
            <person name="Zuber A."/>
            <person name="Denarie J."/>
            <person name="Dixon R.A."/>
            <person name="May G.D."/>
            <person name="Schwartz D.C."/>
            <person name="Rogers J."/>
            <person name="Quetier F."/>
            <person name="Town C.D."/>
            <person name="Roe B.A."/>
        </authorList>
    </citation>
    <scope>NUCLEOTIDE SEQUENCE [LARGE SCALE GENOMIC DNA]</scope>
    <source>
        <strain evidence="6">A17</strain>
        <strain evidence="8 9">cv. Jemalong A17</strain>
    </source>
</reference>
<dbReference type="SUPFAM" id="SSF52266">
    <property type="entry name" value="SGNH hydrolase"/>
    <property type="match status" value="1"/>
</dbReference>
<feature type="signal peptide" evidence="5">
    <location>
        <begin position="1"/>
        <end position="26"/>
    </location>
</feature>
<sequence length="378" mass="42329">MNSMRLIHVLWFFNLCVTFTFIQVLSENVYNSKKCEYPAIYNFGDSNSDTGAANAIYTAVTPPNGISYFGSTTGRASDGRLIIDFISEELKLPYLSAYLNSIGSNYRHGANFAVGGASIRPGGYSPIFLGLQVSQFILFKSHTKILFNQLSDNRTESPFKSGLPRNEEFSKALYTIDIGQNDLAIGLQNTSEEQVKRSIPDILSQFSQAVQQLYNEGARVFWIHNVGPIGCLPYNNIYYPHKKGNLDVYGCVIPHNELAQEYNRQLKDKVFQLRRKFPLAKFTYVDVYTAKYKLISNAKSQGFVNPLEFCCGSYYGYHINCGLKAIINGTVYGNPCDNPSKHISWDGIHYSQAANQWVAKQILYGSFSDPPVSVGKAC</sequence>
<evidence type="ECO:0000313" key="6">
    <source>
        <dbReference type="EMBL" id="AES74514.1"/>
    </source>
</evidence>
<name>G7KIS4_MEDTR</name>